<protein>
    <submittedName>
        <fullName evidence="1">Uncharacterized protein</fullName>
    </submittedName>
</protein>
<dbReference type="Proteomes" id="UP000244948">
    <property type="component" value="Unassembled WGS sequence"/>
</dbReference>
<dbReference type="EMBL" id="QEWR01000002">
    <property type="protein sequence ID" value="PWD84581.1"/>
    <property type="molecule type" value="Genomic_DNA"/>
</dbReference>
<proteinExistence type="predicted"/>
<organism evidence="1 2">
    <name type="scientific">Ignatzschineria indica</name>
    <dbReference type="NCBI Taxonomy" id="472583"/>
    <lineage>
        <taxon>Bacteria</taxon>
        <taxon>Pseudomonadati</taxon>
        <taxon>Pseudomonadota</taxon>
        <taxon>Gammaproteobacteria</taxon>
        <taxon>Cardiobacteriales</taxon>
        <taxon>Ignatzschineriaceae</taxon>
        <taxon>Ignatzschineria</taxon>
    </lineage>
</organism>
<name>A0A2U2AMZ2_9GAMM</name>
<reference evidence="1 2" key="1">
    <citation type="journal article" date="2018" name="Genome Announc.">
        <title>Ignatzschineria cameli sp. nov., isolated from necrotic foot tissue of dromedaries (Camelus dromedarius) and associated maggots (Wohlfahrtia species) in Dubai.</title>
        <authorList>
            <person name="Tsang C.C."/>
            <person name="Tang J.Y."/>
            <person name="Fong J.Y."/>
            <person name="Kinne J."/>
            <person name="Lee H.H."/>
            <person name="Joseph M."/>
            <person name="Jose S."/>
            <person name="Schuster R.K."/>
            <person name="Tang Y."/>
            <person name="Sivakumar S."/>
            <person name="Chen J.H."/>
            <person name="Teng J.L."/>
            <person name="Lau S.K."/>
            <person name="Wernery U."/>
            <person name="Woo P.C."/>
        </authorList>
    </citation>
    <scope>NUCLEOTIDE SEQUENCE [LARGE SCALE GENOMIC DNA]</scope>
    <source>
        <strain evidence="1 2">KCTC 22643</strain>
    </source>
</reference>
<sequence length="153" mass="17733">MNTMVLDEYNQFLEPCCICDSEHTVIGIKEREALGDTKFTYQQLLIRCLDCGFEFVNKELSAQTLKNRDRAEMMLKLSLTTIKDAYQSRRVSFDYTIEVDRGLQKGSGIINNIYTHRIPTVNYRTTISSFSSIDQSIFTLDNQLPPRHSTYVR</sequence>
<dbReference type="RefSeq" id="WP_109201283.1">
    <property type="nucleotide sequence ID" value="NZ_BMXZ01000001.1"/>
</dbReference>
<accession>A0A2U2AMZ2</accession>
<evidence type="ECO:0000313" key="2">
    <source>
        <dbReference type="Proteomes" id="UP000244948"/>
    </source>
</evidence>
<dbReference type="AlphaFoldDB" id="A0A2U2AMZ2"/>
<comment type="caution">
    <text evidence="1">The sequence shown here is derived from an EMBL/GenBank/DDBJ whole genome shotgun (WGS) entry which is preliminary data.</text>
</comment>
<keyword evidence="2" id="KW-1185">Reference proteome</keyword>
<gene>
    <name evidence="1" type="ORF">DC082_03345</name>
</gene>
<evidence type="ECO:0000313" key="1">
    <source>
        <dbReference type="EMBL" id="PWD84581.1"/>
    </source>
</evidence>